<dbReference type="PANTHER" id="PTHR47944:SF18">
    <property type="entry name" value="FLAVONOID 3'-MONOOXYGENASE"/>
    <property type="match status" value="1"/>
</dbReference>
<dbReference type="Proteomes" id="UP001140206">
    <property type="component" value="Chromosome 1"/>
</dbReference>
<evidence type="ECO:0000256" key="7">
    <source>
        <dbReference type="ARBA" id="ARBA00023004"/>
    </source>
</evidence>
<comment type="cofactor">
    <cofactor evidence="1 9">
        <name>heme</name>
        <dbReference type="ChEBI" id="CHEBI:30413"/>
    </cofactor>
</comment>
<keyword evidence="3 9" id="KW-0349">Heme</keyword>
<dbReference type="GO" id="GO:0020037">
    <property type="term" value="F:heme binding"/>
    <property type="evidence" value="ECO:0007669"/>
    <property type="project" value="InterPro"/>
</dbReference>
<keyword evidence="7 9" id="KW-0408">Iron</keyword>
<evidence type="ECO:0000256" key="6">
    <source>
        <dbReference type="ARBA" id="ARBA00023002"/>
    </source>
</evidence>
<dbReference type="FunFam" id="1.10.630.10:FF:000026">
    <property type="entry name" value="Cytochrome P450 82C4"/>
    <property type="match status" value="1"/>
</dbReference>
<dbReference type="EMBL" id="JAMFTS010000001">
    <property type="protein sequence ID" value="KAJ4821325.1"/>
    <property type="molecule type" value="Genomic_DNA"/>
</dbReference>
<dbReference type="SUPFAM" id="SSF48264">
    <property type="entry name" value="Cytochrome P450"/>
    <property type="match status" value="1"/>
</dbReference>
<keyword evidence="6 10" id="KW-0560">Oxidoreductase</keyword>
<comment type="caution">
    <text evidence="11">The sequence shown here is derived from an EMBL/GenBank/DDBJ whole genome shotgun (WGS) entry which is preliminary data.</text>
</comment>
<evidence type="ECO:0000256" key="8">
    <source>
        <dbReference type="ARBA" id="ARBA00023033"/>
    </source>
</evidence>
<dbReference type="Pfam" id="PF00067">
    <property type="entry name" value="p450"/>
    <property type="match status" value="1"/>
</dbReference>
<organism evidence="11 12">
    <name type="scientific">Rhynchospora pubera</name>
    <dbReference type="NCBI Taxonomy" id="906938"/>
    <lineage>
        <taxon>Eukaryota</taxon>
        <taxon>Viridiplantae</taxon>
        <taxon>Streptophyta</taxon>
        <taxon>Embryophyta</taxon>
        <taxon>Tracheophyta</taxon>
        <taxon>Spermatophyta</taxon>
        <taxon>Magnoliopsida</taxon>
        <taxon>Liliopsida</taxon>
        <taxon>Poales</taxon>
        <taxon>Cyperaceae</taxon>
        <taxon>Cyperoideae</taxon>
        <taxon>Rhynchosporeae</taxon>
        <taxon>Rhynchospora</taxon>
    </lineage>
</organism>
<evidence type="ECO:0000256" key="1">
    <source>
        <dbReference type="ARBA" id="ARBA00001971"/>
    </source>
</evidence>
<evidence type="ECO:0000256" key="4">
    <source>
        <dbReference type="ARBA" id="ARBA00022723"/>
    </source>
</evidence>
<name>A0AAV8HYT0_9POAL</name>
<dbReference type="InterPro" id="IPR036396">
    <property type="entry name" value="Cyt_P450_sf"/>
</dbReference>
<dbReference type="GO" id="GO:0005506">
    <property type="term" value="F:iron ion binding"/>
    <property type="evidence" value="ECO:0007669"/>
    <property type="project" value="InterPro"/>
</dbReference>
<evidence type="ECO:0000256" key="3">
    <source>
        <dbReference type="ARBA" id="ARBA00022617"/>
    </source>
</evidence>
<dbReference type="PROSITE" id="PS00086">
    <property type="entry name" value="CYTOCHROME_P450"/>
    <property type="match status" value="1"/>
</dbReference>
<keyword evidence="8 10" id="KW-0503">Monooxygenase</keyword>
<sequence>MTPFFLLLCTVILCTILYCFLFKKETISTRPPPPGPRGWPILGNLPQLGTKPHQTLYNLSKIYGPLIYLQFGSVNVVVASSSNVASQFLKTHDANFSNRPPNSGAEHMAYNYQDMVFAPYGSRWRALRKMCNIHLFSAKALDDLRPIRQTEVMSMTQEVYLHGKKGAVVDVSQVINVCSLDALSRALVGWKVFQEAKEAIELKAMVVELMQLAGVFDVGDFVKGLAWMDPQGVVRKMKKVHKRFDQFFDALMEARRTGKNKGEGRDLLSVLLNFQEDGADFEEGKLTDTNIKALMLNLFTAGTDTSSSTVEWALSELIRHPDILKQAQEELDSVVGRHHLVKEHDLPNLPLFQLQAIIREVFRLHPATPLSIPRVGENECEINGYRIPKNATLLVNLWAIGRDPTIWKDPMRFDPGRFFPAGPHAHADVKGNNFELIPFGGGRRICAGMRLGLRMVQIMTATLIHAFDWVLPDGQTHDKLDMEEAFGISLPRALPLVACPVPRLEPSAYEFAL</sequence>
<dbReference type="InterPro" id="IPR002401">
    <property type="entry name" value="Cyt_P450_E_grp-I"/>
</dbReference>
<keyword evidence="4 9" id="KW-0479">Metal-binding</keyword>
<evidence type="ECO:0000256" key="5">
    <source>
        <dbReference type="ARBA" id="ARBA00022857"/>
    </source>
</evidence>
<evidence type="ECO:0000313" key="11">
    <source>
        <dbReference type="EMBL" id="KAJ4821325.1"/>
    </source>
</evidence>
<proteinExistence type="inferred from homology"/>
<evidence type="ECO:0000256" key="9">
    <source>
        <dbReference type="PIRSR" id="PIRSR602401-1"/>
    </source>
</evidence>
<comment type="similarity">
    <text evidence="2 10">Belongs to the cytochrome P450 family.</text>
</comment>
<dbReference type="PRINTS" id="PR00463">
    <property type="entry name" value="EP450I"/>
</dbReference>
<dbReference type="GO" id="GO:0016705">
    <property type="term" value="F:oxidoreductase activity, acting on paired donors, with incorporation or reduction of molecular oxygen"/>
    <property type="evidence" value="ECO:0007669"/>
    <property type="project" value="InterPro"/>
</dbReference>
<protein>
    <submittedName>
        <fullName evidence="11">Flavonoid 3' hydroxylase</fullName>
    </submittedName>
</protein>
<dbReference type="GO" id="GO:0004497">
    <property type="term" value="F:monooxygenase activity"/>
    <property type="evidence" value="ECO:0007669"/>
    <property type="project" value="UniProtKB-KW"/>
</dbReference>
<feature type="binding site" description="axial binding residue" evidence="9">
    <location>
        <position position="446"/>
    </location>
    <ligand>
        <name>heme</name>
        <dbReference type="ChEBI" id="CHEBI:30413"/>
    </ligand>
    <ligandPart>
        <name>Fe</name>
        <dbReference type="ChEBI" id="CHEBI:18248"/>
    </ligandPart>
</feature>
<dbReference type="AlphaFoldDB" id="A0AAV8HYT0"/>
<keyword evidence="5" id="KW-0521">NADP</keyword>
<dbReference type="Gene3D" id="1.10.630.10">
    <property type="entry name" value="Cytochrome P450"/>
    <property type="match status" value="1"/>
</dbReference>
<gene>
    <name evidence="11" type="ORF">LUZ62_033891</name>
</gene>
<evidence type="ECO:0000256" key="10">
    <source>
        <dbReference type="RuleBase" id="RU000461"/>
    </source>
</evidence>
<dbReference type="PRINTS" id="PR00385">
    <property type="entry name" value="P450"/>
</dbReference>
<dbReference type="PANTHER" id="PTHR47944">
    <property type="entry name" value="CYTOCHROME P450 98A9"/>
    <property type="match status" value="1"/>
</dbReference>
<dbReference type="InterPro" id="IPR001128">
    <property type="entry name" value="Cyt_P450"/>
</dbReference>
<accession>A0AAV8HYT0</accession>
<evidence type="ECO:0000256" key="2">
    <source>
        <dbReference type="ARBA" id="ARBA00010617"/>
    </source>
</evidence>
<reference evidence="11" key="1">
    <citation type="submission" date="2022-08" db="EMBL/GenBank/DDBJ databases">
        <authorList>
            <person name="Marques A."/>
        </authorList>
    </citation>
    <scope>NUCLEOTIDE SEQUENCE</scope>
    <source>
        <strain evidence="11">RhyPub2mFocal</strain>
        <tissue evidence="11">Leaves</tissue>
    </source>
</reference>
<dbReference type="InterPro" id="IPR017972">
    <property type="entry name" value="Cyt_P450_CS"/>
</dbReference>
<evidence type="ECO:0000313" key="12">
    <source>
        <dbReference type="Proteomes" id="UP001140206"/>
    </source>
</evidence>
<keyword evidence="12" id="KW-1185">Reference proteome</keyword>